<name>A0ABW9JLG2_9SPHI</name>
<evidence type="ECO:0000313" key="2">
    <source>
        <dbReference type="Proteomes" id="UP001517367"/>
    </source>
</evidence>
<dbReference type="Proteomes" id="UP001517367">
    <property type="component" value="Unassembled WGS sequence"/>
</dbReference>
<organism evidence="1 2">
    <name type="scientific">Pedobacter helvus</name>
    <dbReference type="NCBI Taxonomy" id="2563444"/>
    <lineage>
        <taxon>Bacteria</taxon>
        <taxon>Pseudomonadati</taxon>
        <taxon>Bacteroidota</taxon>
        <taxon>Sphingobacteriia</taxon>
        <taxon>Sphingobacteriales</taxon>
        <taxon>Sphingobacteriaceae</taxon>
        <taxon>Pedobacter</taxon>
    </lineage>
</organism>
<accession>A0ABW9JLG2</accession>
<keyword evidence="2" id="KW-1185">Reference proteome</keyword>
<reference evidence="1 2" key="1">
    <citation type="submission" date="2024-12" db="EMBL/GenBank/DDBJ databases">
        <authorList>
            <person name="Hu S."/>
        </authorList>
    </citation>
    <scope>NUCLEOTIDE SEQUENCE [LARGE SCALE GENOMIC DNA]</scope>
    <source>
        <strain evidence="1 2">P-25</strain>
    </source>
</reference>
<gene>
    <name evidence="1" type="ORF">E5L68_014065</name>
</gene>
<evidence type="ECO:0000313" key="1">
    <source>
        <dbReference type="EMBL" id="MFN0292526.1"/>
    </source>
</evidence>
<evidence type="ECO:0008006" key="3">
    <source>
        <dbReference type="Google" id="ProtNLM"/>
    </source>
</evidence>
<dbReference type="RefSeq" id="WP_138731108.1">
    <property type="nucleotide sequence ID" value="NZ_SRMP02000025.1"/>
</dbReference>
<comment type="caution">
    <text evidence="1">The sequence shown here is derived from an EMBL/GenBank/DDBJ whole genome shotgun (WGS) entry which is preliminary data.</text>
</comment>
<dbReference type="EMBL" id="SRMP02000025">
    <property type="protein sequence ID" value="MFN0292526.1"/>
    <property type="molecule type" value="Genomic_DNA"/>
</dbReference>
<proteinExistence type="predicted"/>
<protein>
    <recommendedName>
        <fullName evidence="3">Secreted protein</fullName>
    </recommendedName>
</protein>
<sequence length="63" mass="7337">MWLFSWLVFWFFGSLKALLLRHPLCAIRHPSHLAVIPDLVWDLNAVVRKIEKNPTAPKELSLT</sequence>